<reference evidence="3" key="1">
    <citation type="submission" date="2018-11" db="EMBL/GenBank/DDBJ databases">
        <title>Genomics analysis of Putative Virulence Factors on Adhesion and Cytotoxicity for Cronobacter spp.</title>
        <authorList>
            <person name="Cui J."/>
        </authorList>
    </citation>
    <scope>NUCLEOTIDE SEQUENCE</scope>
    <source>
        <strain evidence="3">SD69</strain>
    </source>
</reference>
<sequence>MSFNINVSTRRKQLAILVGIIIVGSAVTTGVVMWGDESNNAKSKPPAPTPSMVGVVTAAFDEQVSQAALQQQQAKTSALESQMNQLTQAVSQNKLDFESKLQKKDEEIQRLTEQLNATKGTAPAPAAPQGTEGTPLPGPVAAGQTRPPQYNVMPAGSAQYQGGNINPGQGGAFYPAGSGRQLSGGMETSTFTYANLKKKPTKLPWIPTGSFSDAVMIEGADANASVTGNQQTTPVTFRLQGKVQMPNNHEYDMDGCFVSGEIWGDISSERGDVRTSAISCILKNGRHVDMPFKGHVSYQGKGGIKGKPVMRNGKIIGYAGAAGFLSGIGEGVKSAATPSVGLGATASVSGLDVLKQGFGGGSEKAADTLSQYWIKRAEQYHPVLDIGAGNRVTVVFQEGFRLETIEDAEENKLSAEVQKASNSAQSATEGTTATSSTAPATSGGVLNPDEVLKQARQLQLGDTIN</sequence>
<evidence type="ECO:0000256" key="2">
    <source>
        <dbReference type="SAM" id="Phobius"/>
    </source>
</evidence>
<dbReference type="AlphaFoldDB" id="A0A9Q4T639"/>
<dbReference type="RefSeq" id="WP_007853431.1">
    <property type="nucleotide sequence ID" value="NZ_NRNP01000014.1"/>
</dbReference>
<comment type="caution">
    <text evidence="3">The sequence shown here is derived from an EMBL/GenBank/DDBJ whole genome shotgun (WGS) entry which is preliminary data.</text>
</comment>
<protein>
    <submittedName>
        <fullName evidence="3">Conjugal transfer protein TraB</fullName>
    </submittedName>
</protein>
<feature type="compositionally biased region" description="Low complexity" evidence="1">
    <location>
        <begin position="117"/>
        <end position="135"/>
    </location>
</feature>
<feature type="compositionally biased region" description="Low complexity" evidence="1">
    <location>
        <begin position="423"/>
        <end position="444"/>
    </location>
</feature>
<keyword evidence="2" id="KW-0812">Transmembrane</keyword>
<proteinExistence type="predicted"/>
<name>A0A9Q4T639_9ENTR</name>
<dbReference type="CDD" id="cd16430">
    <property type="entry name" value="TraB"/>
    <property type="match status" value="1"/>
</dbReference>
<organism evidence="3 4">
    <name type="scientific">Cronobacter dublinensis</name>
    <dbReference type="NCBI Taxonomy" id="413497"/>
    <lineage>
        <taxon>Bacteria</taxon>
        <taxon>Pseudomonadati</taxon>
        <taxon>Pseudomonadota</taxon>
        <taxon>Gammaproteobacteria</taxon>
        <taxon>Enterobacterales</taxon>
        <taxon>Enterobacteriaceae</taxon>
        <taxon>Cronobacter</taxon>
    </lineage>
</organism>
<accession>A0A9Q4T639</accession>
<dbReference type="EMBL" id="RPBY01000013">
    <property type="protein sequence ID" value="NCH89924.1"/>
    <property type="molecule type" value="Genomic_DNA"/>
</dbReference>
<evidence type="ECO:0000313" key="4">
    <source>
        <dbReference type="Proteomes" id="UP000778262"/>
    </source>
</evidence>
<feature type="transmembrane region" description="Helical" evidence="2">
    <location>
        <begin position="14"/>
        <end position="35"/>
    </location>
</feature>
<dbReference type="NCBIfam" id="NF010289">
    <property type="entry name" value="PRK13729.1"/>
    <property type="match status" value="1"/>
</dbReference>
<dbReference type="Proteomes" id="UP000778262">
    <property type="component" value="Unassembled WGS sequence"/>
</dbReference>
<keyword evidence="2" id="KW-0472">Membrane</keyword>
<keyword evidence="2" id="KW-1133">Transmembrane helix</keyword>
<evidence type="ECO:0000313" key="3">
    <source>
        <dbReference type="EMBL" id="NCH89924.1"/>
    </source>
</evidence>
<evidence type="ECO:0000256" key="1">
    <source>
        <dbReference type="SAM" id="MobiDB-lite"/>
    </source>
</evidence>
<feature type="region of interest" description="Disordered" evidence="1">
    <location>
        <begin position="413"/>
        <end position="450"/>
    </location>
</feature>
<feature type="region of interest" description="Disordered" evidence="1">
    <location>
        <begin position="117"/>
        <end position="136"/>
    </location>
</feature>
<dbReference type="Pfam" id="PF03743">
    <property type="entry name" value="TrbI"/>
    <property type="match status" value="1"/>
</dbReference>
<gene>
    <name evidence="3" type="ORF">EHJ13_21170</name>
</gene>
<dbReference type="InterPro" id="IPR005498">
    <property type="entry name" value="T4SS_VirB10/TraB/TrbI"/>
</dbReference>